<keyword evidence="3" id="KW-1185">Reference proteome</keyword>
<evidence type="ECO:0000256" key="1">
    <source>
        <dbReference type="SAM" id="MobiDB-lite"/>
    </source>
</evidence>
<dbReference type="SUPFAM" id="SSF50969">
    <property type="entry name" value="YVTN repeat-like/Quinoprotein amine dehydrogenase"/>
    <property type="match status" value="1"/>
</dbReference>
<dbReference type="EMBL" id="JAJAGO010000014">
    <property type="protein sequence ID" value="MCT2593486.1"/>
    <property type="molecule type" value="Genomic_DNA"/>
</dbReference>
<organism evidence="2 3">
    <name type="scientific">Streptomyces gossypii</name>
    <dbReference type="NCBI Taxonomy" id="2883101"/>
    <lineage>
        <taxon>Bacteria</taxon>
        <taxon>Bacillati</taxon>
        <taxon>Actinomycetota</taxon>
        <taxon>Actinomycetes</taxon>
        <taxon>Kitasatosporales</taxon>
        <taxon>Streptomycetaceae</taxon>
        <taxon>Streptomyces</taxon>
    </lineage>
</organism>
<reference evidence="2 3" key="1">
    <citation type="submission" date="2021-10" db="EMBL/GenBank/DDBJ databases">
        <title>Streptomyces gossypii sp. nov., isolated from soil collected from cotton field.</title>
        <authorList>
            <person name="Ge X."/>
            <person name="Chen X."/>
            <person name="Liu W."/>
        </authorList>
    </citation>
    <scope>NUCLEOTIDE SEQUENCE [LARGE SCALE GENOMIC DNA]</scope>
    <source>
        <strain evidence="2 3">N2-109</strain>
    </source>
</reference>
<evidence type="ECO:0000313" key="2">
    <source>
        <dbReference type="EMBL" id="MCT2593486.1"/>
    </source>
</evidence>
<dbReference type="Proteomes" id="UP001156389">
    <property type="component" value="Unassembled WGS sequence"/>
</dbReference>
<sequence length="422" mass="44025">MTAAPLLLVADHVAGVCQVLALPGGTPVARLEGRHLSEHAGFLALPHGRVACVDDRAGELLVLAPFVAASGGPLIETRVPVAVPAEHLAADRTGRRLAVTTGLGRATKPWSDLLTVVDLPDPGGPGHLGNPDRPDAVRVRTRTGEPGVTLHGGPDPVVVLRERAPGRLAAHRHADLLAAPPGCPAVTPYAELPLPDDGHGDAADAGTGRVFAATGEGVHRARLRGDRLVAEEPLSWSADGRTGGRGYYLRLDPRHRTLWSSLRGGPADPPRWPEWTNDAWWHHLGSGRTGRLPLGPGLVFRMAVARDRAAFTRVHPDGDELILVRTDLESPAVAARTPLPPMDGAPRPGAGPWEGVQRRAVAASPGASLVAVSRGGHGEVHLFDAEEPGGSRLLHIGTALDHGGGLALLAPDDGAEADQVGR</sequence>
<proteinExistence type="predicted"/>
<gene>
    <name evidence="2" type="ORF">LHJ74_26870</name>
</gene>
<dbReference type="RefSeq" id="WP_260220863.1">
    <property type="nucleotide sequence ID" value="NZ_JAJAGO010000014.1"/>
</dbReference>
<feature type="region of interest" description="Disordered" evidence="1">
    <location>
        <begin position="334"/>
        <end position="353"/>
    </location>
</feature>
<name>A0ABT2K0J2_9ACTN</name>
<evidence type="ECO:0000313" key="3">
    <source>
        <dbReference type="Proteomes" id="UP001156389"/>
    </source>
</evidence>
<dbReference type="InterPro" id="IPR011044">
    <property type="entry name" value="Quino_amine_DH_bsu"/>
</dbReference>
<comment type="caution">
    <text evidence="2">The sequence shown here is derived from an EMBL/GenBank/DDBJ whole genome shotgun (WGS) entry which is preliminary data.</text>
</comment>
<protein>
    <submittedName>
        <fullName evidence="2">Uncharacterized protein</fullName>
    </submittedName>
</protein>
<accession>A0ABT2K0J2</accession>